<gene>
    <name evidence="5" type="ORF">J9309_12255</name>
</gene>
<organism evidence="5 6">
    <name type="scientific">Faecalibacter bovis</name>
    <dbReference type="NCBI Taxonomy" id="2898187"/>
    <lineage>
        <taxon>Bacteria</taxon>
        <taxon>Pseudomonadati</taxon>
        <taxon>Bacteroidota</taxon>
        <taxon>Flavobacteriia</taxon>
        <taxon>Flavobacteriales</taxon>
        <taxon>Weeksellaceae</taxon>
        <taxon>Faecalibacter</taxon>
    </lineage>
</organism>
<keyword evidence="5" id="KW-0255">Endonuclease</keyword>
<feature type="domain" description="Type I restriction modification DNA specificity" evidence="4">
    <location>
        <begin position="16"/>
        <end position="189"/>
    </location>
</feature>
<keyword evidence="5" id="KW-0540">Nuclease</keyword>
<sequence length="406" mass="46776">MEIQLQPKLRFHEFNGDWKSYRLGSISHIITGSTPSTSNRTYYGGEYLFVSPYDINENKYVTQTKTTLTKKGFDKCRKVSGGSIAFVCIGSTIGKLAIVPIDYTTNQQINSLTAFDDFSNDFIYYSLEKRQNIIKMIAGTQAVPLINKTDFSNIKVYTTSLPEQQKIADYLTTIDKKIELLEEKKTELSRYKKAMMQKLFTQEIRFKDENGNDYPEWEEKRLGEIFIEIKDKVGNKKIATYSISAGKGFISQEEKFGRDISGKQNANYIILNKGDLSYNKGNSKTYTYGCVYLSNFDYQISVPNVFISFRPLNVSEVSTNFYAKLFENHYLDRDLRKLVSSSARMDGLLNISKDGFFKIKLPFPNYHEQQKIADFLSAIDESITKVEQQIKETQNFKKAMLQQMFV</sequence>
<evidence type="ECO:0000313" key="5">
    <source>
        <dbReference type="EMBL" id="QTV05526.1"/>
    </source>
</evidence>
<keyword evidence="5" id="KW-0378">Hydrolase</keyword>
<accession>A0ABX7XC85</accession>
<dbReference type="InterPro" id="IPR044946">
    <property type="entry name" value="Restrct_endonuc_typeI_TRD_sf"/>
</dbReference>
<dbReference type="Pfam" id="PF01420">
    <property type="entry name" value="Methylase_S"/>
    <property type="match status" value="2"/>
</dbReference>
<evidence type="ECO:0000259" key="4">
    <source>
        <dbReference type="Pfam" id="PF01420"/>
    </source>
</evidence>
<name>A0ABX7XC85_9FLAO</name>
<dbReference type="InterPro" id="IPR000055">
    <property type="entry name" value="Restrct_endonuc_typeI_TRD"/>
</dbReference>
<reference evidence="5 6" key="1">
    <citation type="journal article" date="2021" name="Int. J. Syst. Evol. Microbiol.">
        <title>Faecalibacter bovis sp. nov., isolated from cow faeces.</title>
        <authorList>
            <person name="Li F."/>
            <person name="Zhao W."/>
            <person name="Hong Q."/>
            <person name="Shao Q."/>
            <person name="Song J."/>
            <person name="Yang S."/>
        </authorList>
    </citation>
    <scope>NUCLEOTIDE SEQUENCE [LARGE SCALE GENOMIC DNA]</scope>
    <source>
        <strain evidence="5 6">ZY171143</strain>
    </source>
</reference>
<keyword evidence="6" id="KW-1185">Reference proteome</keyword>
<dbReference type="InterPro" id="IPR052021">
    <property type="entry name" value="Type-I_RS_S_subunit"/>
</dbReference>
<keyword evidence="2" id="KW-0680">Restriction system</keyword>
<evidence type="ECO:0000256" key="1">
    <source>
        <dbReference type="ARBA" id="ARBA00010923"/>
    </source>
</evidence>
<dbReference type="PANTHER" id="PTHR30408:SF12">
    <property type="entry name" value="TYPE I RESTRICTION ENZYME MJAVIII SPECIFICITY SUBUNIT"/>
    <property type="match status" value="1"/>
</dbReference>
<protein>
    <submittedName>
        <fullName evidence="5">Restriction endonuclease subunit S</fullName>
        <ecNumber evidence="5">3.1.21.-</ecNumber>
    </submittedName>
</protein>
<evidence type="ECO:0000313" key="6">
    <source>
        <dbReference type="Proteomes" id="UP000672011"/>
    </source>
</evidence>
<evidence type="ECO:0000256" key="3">
    <source>
        <dbReference type="ARBA" id="ARBA00023125"/>
    </source>
</evidence>
<proteinExistence type="inferred from homology"/>
<comment type="similarity">
    <text evidence="1">Belongs to the type-I restriction system S methylase family.</text>
</comment>
<dbReference type="Proteomes" id="UP000672011">
    <property type="component" value="Chromosome"/>
</dbReference>
<keyword evidence="3" id="KW-0238">DNA-binding</keyword>
<dbReference type="PANTHER" id="PTHR30408">
    <property type="entry name" value="TYPE-1 RESTRICTION ENZYME ECOKI SPECIFICITY PROTEIN"/>
    <property type="match status" value="1"/>
</dbReference>
<dbReference type="SUPFAM" id="SSF116734">
    <property type="entry name" value="DNA methylase specificity domain"/>
    <property type="match status" value="2"/>
</dbReference>
<dbReference type="CDD" id="cd17286">
    <property type="entry name" value="RMtype1_S_Lla161ORF747P_TRD1-CR1_like"/>
    <property type="match status" value="1"/>
</dbReference>
<dbReference type="RefSeq" id="WP_230476169.1">
    <property type="nucleotide sequence ID" value="NZ_CP072842.1"/>
</dbReference>
<reference evidence="6" key="2">
    <citation type="submission" date="2021-04" db="EMBL/GenBank/DDBJ databases">
        <title>Taxonomy of Flavobacteriaceae bacterium ZY171143.</title>
        <authorList>
            <person name="Li F."/>
        </authorList>
    </citation>
    <scope>NUCLEOTIDE SEQUENCE [LARGE SCALE GENOMIC DNA]</scope>
    <source>
        <strain evidence="6">ZY171143</strain>
    </source>
</reference>
<evidence type="ECO:0000256" key="2">
    <source>
        <dbReference type="ARBA" id="ARBA00022747"/>
    </source>
</evidence>
<dbReference type="EMBL" id="CP072842">
    <property type="protein sequence ID" value="QTV05526.1"/>
    <property type="molecule type" value="Genomic_DNA"/>
</dbReference>
<dbReference type="Gene3D" id="3.90.220.20">
    <property type="entry name" value="DNA methylase specificity domains"/>
    <property type="match status" value="2"/>
</dbReference>
<dbReference type="GO" id="GO:0016787">
    <property type="term" value="F:hydrolase activity"/>
    <property type="evidence" value="ECO:0007669"/>
    <property type="project" value="UniProtKB-KW"/>
</dbReference>
<feature type="domain" description="Type I restriction modification DNA specificity" evidence="4">
    <location>
        <begin position="216"/>
        <end position="392"/>
    </location>
</feature>
<dbReference type="GO" id="GO:0004519">
    <property type="term" value="F:endonuclease activity"/>
    <property type="evidence" value="ECO:0007669"/>
    <property type="project" value="UniProtKB-KW"/>
</dbReference>
<dbReference type="Gene3D" id="1.10.287.1120">
    <property type="entry name" value="Bipartite methylase S protein"/>
    <property type="match status" value="1"/>
</dbReference>
<dbReference type="EC" id="3.1.21.-" evidence="5"/>